<name>A0A0C2CS34_9BILA</name>
<proteinExistence type="predicted"/>
<reference evidence="1 2" key="1">
    <citation type="submission" date="2013-12" db="EMBL/GenBank/DDBJ databases">
        <title>Draft genome of the parsitic nematode Ancylostoma duodenale.</title>
        <authorList>
            <person name="Mitreva M."/>
        </authorList>
    </citation>
    <scope>NUCLEOTIDE SEQUENCE [LARGE SCALE GENOMIC DNA]</scope>
    <source>
        <strain evidence="1 2">Zhejiang</strain>
    </source>
</reference>
<evidence type="ECO:0000313" key="2">
    <source>
        <dbReference type="Proteomes" id="UP000054047"/>
    </source>
</evidence>
<evidence type="ECO:0000313" key="1">
    <source>
        <dbReference type="EMBL" id="KIH59643.1"/>
    </source>
</evidence>
<dbReference type="OrthoDB" id="5863279at2759"/>
<gene>
    <name evidence="1" type="ORF">ANCDUO_10116</name>
</gene>
<sequence>MAQKDNSSSNVTPDLVIGEHLLNTINDHNASAPELPSALVLTLRYLGTLCISRAARSIPSIDVEGAYFSTFVVAKCTIILAKDDYSKDSRHLYELESSVLNINEDSNAATTIKLMNK</sequence>
<keyword evidence="2" id="KW-1185">Reference proteome</keyword>
<dbReference type="EMBL" id="KN731739">
    <property type="protein sequence ID" value="KIH59643.1"/>
    <property type="molecule type" value="Genomic_DNA"/>
</dbReference>
<dbReference type="Proteomes" id="UP000054047">
    <property type="component" value="Unassembled WGS sequence"/>
</dbReference>
<accession>A0A0C2CS34</accession>
<dbReference type="AlphaFoldDB" id="A0A0C2CS34"/>
<protein>
    <submittedName>
        <fullName evidence="1">Uncharacterized protein</fullName>
    </submittedName>
</protein>
<organism evidence="1 2">
    <name type="scientific">Ancylostoma duodenale</name>
    <dbReference type="NCBI Taxonomy" id="51022"/>
    <lineage>
        <taxon>Eukaryota</taxon>
        <taxon>Metazoa</taxon>
        <taxon>Ecdysozoa</taxon>
        <taxon>Nematoda</taxon>
        <taxon>Chromadorea</taxon>
        <taxon>Rhabditida</taxon>
        <taxon>Rhabditina</taxon>
        <taxon>Rhabditomorpha</taxon>
        <taxon>Strongyloidea</taxon>
        <taxon>Ancylostomatidae</taxon>
        <taxon>Ancylostomatinae</taxon>
        <taxon>Ancylostoma</taxon>
    </lineage>
</organism>